<dbReference type="InterPro" id="IPR000515">
    <property type="entry name" value="MetI-like"/>
</dbReference>
<feature type="transmembrane region" description="Helical" evidence="5">
    <location>
        <begin position="76"/>
        <end position="100"/>
    </location>
</feature>
<gene>
    <name evidence="8" type="ORF">V1634_07130</name>
</gene>
<dbReference type="InterPro" id="IPR043429">
    <property type="entry name" value="ArtM/GltK/GlnP/TcyL/YhdX-like"/>
</dbReference>
<keyword evidence="3 5" id="KW-1133">Transmembrane helix</keyword>
<feature type="domain" description="ABC transmembrane type-1" evidence="7">
    <location>
        <begin position="76"/>
        <end position="287"/>
    </location>
</feature>
<evidence type="ECO:0000256" key="6">
    <source>
        <dbReference type="SAM" id="MobiDB-lite"/>
    </source>
</evidence>
<evidence type="ECO:0000313" key="8">
    <source>
        <dbReference type="EMBL" id="MEE6306596.1"/>
    </source>
</evidence>
<evidence type="ECO:0000256" key="5">
    <source>
        <dbReference type="RuleBase" id="RU363032"/>
    </source>
</evidence>
<feature type="transmembrane region" description="Helical" evidence="5">
    <location>
        <begin position="21"/>
        <end position="39"/>
    </location>
</feature>
<dbReference type="Proteomes" id="UP001339911">
    <property type="component" value="Unassembled WGS sequence"/>
</dbReference>
<name>A0ABU7S9G9_9ACTN</name>
<feature type="region of interest" description="Disordered" evidence="6">
    <location>
        <begin position="298"/>
        <end position="338"/>
    </location>
</feature>
<dbReference type="CDD" id="cd06261">
    <property type="entry name" value="TM_PBP2"/>
    <property type="match status" value="1"/>
</dbReference>
<keyword evidence="5" id="KW-0813">Transport</keyword>
<dbReference type="Gene3D" id="1.10.3720.10">
    <property type="entry name" value="MetI-like"/>
    <property type="match status" value="1"/>
</dbReference>
<feature type="compositionally biased region" description="Gly residues" evidence="6">
    <location>
        <begin position="326"/>
        <end position="338"/>
    </location>
</feature>
<feature type="compositionally biased region" description="Low complexity" evidence="6">
    <location>
        <begin position="314"/>
        <end position="325"/>
    </location>
</feature>
<dbReference type="SUPFAM" id="SSF161098">
    <property type="entry name" value="MetI-like"/>
    <property type="match status" value="1"/>
</dbReference>
<keyword evidence="2 5" id="KW-0812">Transmembrane</keyword>
<comment type="similarity">
    <text evidence="5">Belongs to the binding-protein-dependent transport system permease family.</text>
</comment>
<sequence>MSQQQAVLYDAPGPRARRITLIVSLLAVVGIALFGYFLVYRPLDENGQFTMEKWGPLIDPNNEVFSLVWARLRDGFIATLIAAGLAIVSSLIFGTALAVLRVQLKTLKQRRFVGLPAPAAWTLRGLGWVLNAVTRFCVEIFRGLPVVITIFFVASALPDLGVDLGDILWYLVIGLTIYNGVVIAEILRSGMEGLPGGQREAANAVGLSSFQTTRMILLPQAFRIMLPALISQLIVVLKDTSLGFIISYEEVLRVSRYIIDNLANPIQVYVVVGAIYILLNYLLSKLAEYAQRRMGQARKTRGLPTQAAPPSIMPQAGQPGTATAGIGAGAGTGAGNPG</sequence>
<keyword evidence="4 5" id="KW-0472">Membrane</keyword>
<evidence type="ECO:0000256" key="1">
    <source>
        <dbReference type="ARBA" id="ARBA00004141"/>
    </source>
</evidence>
<feature type="transmembrane region" description="Helical" evidence="5">
    <location>
        <begin position="224"/>
        <end position="246"/>
    </location>
</feature>
<dbReference type="Pfam" id="PF00528">
    <property type="entry name" value="BPD_transp_1"/>
    <property type="match status" value="1"/>
</dbReference>
<evidence type="ECO:0000256" key="3">
    <source>
        <dbReference type="ARBA" id="ARBA00022989"/>
    </source>
</evidence>
<dbReference type="PANTHER" id="PTHR30614">
    <property type="entry name" value="MEMBRANE COMPONENT OF AMINO ACID ABC TRANSPORTER"/>
    <property type="match status" value="1"/>
</dbReference>
<accession>A0ABU7S9G9</accession>
<feature type="transmembrane region" description="Helical" evidence="5">
    <location>
        <begin position="266"/>
        <end position="283"/>
    </location>
</feature>
<protein>
    <submittedName>
        <fullName evidence="8">Amino acid ABC transporter permease</fullName>
    </submittedName>
</protein>
<organism evidence="8 9">
    <name type="scientific">Plantactinospora veratri</name>
    <dbReference type="NCBI Taxonomy" id="1436122"/>
    <lineage>
        <taxon>Bacteria</taxon>
        <taxon>Bacillati</taxon>
        <taxon>Actinomycetota</taxon>
        <taxon>Actinomycetes</taxon>
        <taxon>Micromonosporales</taxon>
        <taxon>Micromonosporaceae</taxon>
        <taxon>Plantactinospora</taxon>
    </lineage>
</organism>
<dbReference type="EMBL" id="JAZGQL010000005">
    <property type="protein sequence ID" value="MEE6306596.1"/>
    <property type="molecule type" value="Genomic_DNA"/>
</dbReference>
<evidence type="ECO:0000313" key="9">
    <source>
        <dbReference type="Proteomes" id="UP001339911"/>
    </source>
</evidence>
<keyword evidence="9" id="KW-1185">Reference proteome</keyword>
<dbReference type="PANTHER" id="PTHR30614:SF21">
    <property type="entry name" value="AMINO ACID ABC TRANSPORTER PERMEASE"/>
    <property type="match status" value="1"/>
</dbReference>
<evidence type="ECO:0000256" key="4">
    <source>
        <dbReference type="ARBA" id="ARBA00023136"/>
    </source>
</evidence>
<dbReference type="InterPro" id="IPR035906">
    <property type="entry name" value="MetI-like_sf"/>
</dbReference>
<feature type="transmembrane region" description="Helical" evidence="5">
    <location>
        <begin position="140"/>
        <end position="161"/>
    </location>
</feature>
<evidence type="ECO:0000259" key="7">
    <source>
        <dbReference type="PROSITE" id="PS50928"/>
    </source>
</evidence>
<dbReference type="PROSITE" id="PS50928">
    <property type="entry name" value="ABC_TM1"/>
    <property type="match status" value="1"/>
</dbReference>
<comment type="subcellular location">
    <subcellularLocation>
        <location evidence="5">Cell membrane</location>
        <topology evidence="5">Multi-pass membrane protein</topology>
    </subcellularLocation>
    <subcellularLocation>
        <location evidence="1">Membrane</location>
        <topology evidence="1">Multi-pass membrane protein</topology>
    </subcellularLocation>
</comment>
<comment type="caution">
    <text evidence="8">The sequence shown here is derived from an EMBL/GenBank/DDBJ whole genome shotgun (WGS) entry which is preliminary data.</text>
</comment>
<dbReference type="RefSeq" id="WP_331206941.1">
    <property type="nucleotide sequence ID" value="NZ_JAZGQL010000005.1"/>
</dbReference>
<evidence type="ECO:0000256" key="2">
    <source>
        <dbReference type="ARBA" id="ARBA00022692"/>
    </source>
</evidence>
<proteinExistence type="inferred from homology"/>
<reference evidence="8 9" key="1">
    <citation type="submission" date="2024-01" db="EMBL/GenBank/DDBJ databases">
        <title>Genome insights into Plantactinospora veratri sp. nov.</title>
        <authorList>
            <person name="Wang L."/>
        </authorList>
    </citation>
    <scope>NUCLEOTIDE SEQUENCE [LARGE SCALE GENOMIC DNA]</scope>
    <source>
        <strain evidence="8 9">NEAU-FHS4</strain>
    </source>
</reference>
<feature type="transmembrane region" description="Helical" evidence="5">
    <location>
        <begin position="167"/>
        <end position="187"/>
    </location>
</feature>